<reference evidence="1" key="1">
    <citation type="journal article" date="2012" name="J. Bacteriol.">
        <title>Genome Sequence of Streptomyces auratus Strain AGR0001, a Phoslactomycin-Producing Actinomycete.</title>
        <authorList>
            <person name="Han X."/>
            <person name="Li M."/>
            <person name="Ding Z."/>
            <person name="Zhao J."/>
            <person name="Ji K."/>
            <person name="Wen M."/>
            <person name="Lu T."/>
        </authorList>
    </citation>
    <scope>NUCLEOTIDE SEQUENCE [LARGE SCALE GENOMIC DNA]</scope>
    <source>
        <strain evidence="1">AGR0001</strain>
    </source>
</reference>
<dbReference type="AlphaFoldDB" id="J2JVY4"/>
<gene>
    <name evidence="1" type="ORF">SU9_24807</name>
</gene>
<proteinExistence type="predicted"/>
<comment type="caution">
    <text evidence="1">The sequence shown here is derived from an EMBL/GenBank/DDBJ whole genome shotgun (WGS) entry which is preliminary data.</text>
</comment>
<sequence>MSMVAKDRTWLVRASVSGQLALTSFGWSCSVSEGEVGVTALVAVLVAERDDSCRCFQALVQPTRSVPARFVVPQVGQALTTMSEICLTYAADRS</sequence>
<dbReference type="HOGENOM" id="CLU_2384769_0_0_11"/>
<evidence type="ECO:0000313" key="1">
    <source>
        <dbReference type="EMBL" id="EJJ04265.1"/>
    </source>
</evidence>
<dbReference type="EMBL" id="AJGV01000152">
    <property type="protein sequence ID" value="EJJ04265.1"/>
    <property type="molecule type" value="Genomic_DNA"/>
</dbReference>
<accession>J2JVY4</accession>
<protein>
    <submittedName>
        <fullName evidence="1">Uncharacterized protein</fullName>
    </submittedName>
</protein>
<organism evidence="1">
    <name type="scientific">Streptomyces auratus AGR0001</name>
    <dbReference type="NCBI Taxonomy" id="1160718"/>
    <lineage>
        <taxon>Bacteria</taxon>
        <taxon>Bacillati</taxon>
        <taxon>Actinomycetota</taxon>
        <taxon>Actinomycetes</taxon>
        <taxon>Kitasatosporales</taxon>
        <taxon>Streptomycetaceae</taxon>
        <taxon>Streptomyces</taxon>
    </lineage>
</organism>
<name>J2JVY4_9ACTN</name>